<proteinExistence type="predicted"/>
<keyword evidence="3" id="KW-1185">Reference proteome</keyword>
<dbReference type="Gene3D" id="3.60.10.10">
    <property type="entry name" value="Endonuclease/exonuclease/phosphatase"/>
    <property type="match status" value="1"/>
</dbReference>
<comment type="caution">
    <text evidence="2">The sequence shown here is derived from an EMBL/GenBank/DDBJ whole genome shotgun (WGS) entry which is preliminary data.</text>
</comment>
<evidence type="ECO:0008006" key="4">
    <source>
        <dbReference type="Google" id="ProtNLM"/>
    </source>
</evidence>
<accession>A0ABQ8F5S9</accession>
<gene>
    <name evidence="2" type="ORF">BASA50_009012</name>
</gene>
<evidence type="ECO:0000256" key="1">
    <source>
        <dbReference type="SAM" id="MobiDB-lite"/>
    </source>
</evidence>
<protein>
    <recommendedName>
        <fullName evidence="4">Endonuclease/exonuclease/phosphatase domain-containing protein</fullName>
    </recommendedName>
</protein>
<name>A0ABQ8F5S9_9FUNG</name>
<dbReference type="InterPro" id="IPR036691">
    <property type="entry name" value="Endo/exonu/phosph_ase_sf"/>
</dbReference>
<organism evidence="2 3">
    <name type="scientific">Batrachochytrium salamandrivorans</name>
    <dbReference type="NCBI Taxonomy" id="1357716"/>
    <lineage>
        <taxon>Eukaryota</taxon>
        <taxon>Fungi</taxon>
        <taxon>Fungi incertae sedis</taxon>
        <taxon>Chytridiomycota</taxon>
        <taxon>Chytridiomycota incertae sedis</taxon>
        <taxon>Chytridiomycetes</taxon>
        <taxon>Rhizophydiales</taxon>
        <taxon>Rhizophydiales incertae sedis</taxon>
        <taxon>Batrachochytrium</taxon>
    </lineage>
</organism>
<evidence type="ECO:0000313" key="2">
    <source>
        <dbReference type="EMBL" id="KAH6591011.1"/>
    </source>
</evidence>
<evidence type="ECO:0000313" key="3">
    <source>
        <dbReference type="Proteomes" id="UP001648503"/>
    </source>
</evidence>
<feature type="region of interest" description="Disordered" evidence="1">
    <location>
        <begin position="704"/>
        <end position="723"/>
    </location>
</feature>
<dbReference type="EMBL" id="JAFCIX010000418">
    <property type="protein sequence ID" value="KAH6591011.1"/>
    <property type="molecule type" value="Genomic_DNA"/>
</dbReference>
<reference evidence="2 3" key="1">
    <citation type="submission" date="2021-02" db="EMBL/GenBank/DDBJ databases">
        <title>Variation within the Batrachochytrium salamandrivorans European outbreak.</title>
        <authorList>
            <person name="Kelly M."/>
            <person name="Pasmans F."/>
            <person name="Shea T.P."/>
            <person name="Munoz J.F."/>
            <person name="Carranza S."/>
            <person name="Cuomo C.A."/>
            <person name="Martel A."/>
        </authorList>
    </citation>
    <scope>NUCLEOTIDE SEQUENCE [LARGE SCALE GENOMIC DNA]</scope>
    <source>
        <strain evidence="2 3">AMFP18/2</strain>
    </source>
</reference>
<feature type="compositionally biased region" description="Polar residues" evidence="1">
    <location>
        <begin position="706"/>
        <end position="716"/>
    </location>
</feature>
<sequence>MGGIQPVVASVRIHSRPAAHSVRSLSNATTSAYASLLVPGNRRLACLNVSVHRSIATSASIAEYLPTYHAWRQKWLSPNSPMRQFPLESKINIGSALIDNSRKNYLSNDYAIISAQLFSRVHRTLPRRKTPRTCTSIDTSTNSHASRSIASERHDLADVVKSLPPCDHPSFNSAAVQAYHTVLARLRESNLQTSSHISLLSGVCSILVTKCFNARSPHIALAESLVSQFMQDIRDPTLNQSLLSATRAVSTLVREYARTGNLKGKSKLVQSLAVNDIDGCRRSVNSALLAGFLKQPNNISDEAGQVYSEWVAAARGDLTASDHSYALQIFLKNGGYQKYHHMINYALTSLIDIFKNSSPESHKQIKIDVSLALLNQTPFLEGVENIFSKICAWQILDIQKVQVGLLRCALRLAKKWQASYSVRLSEEMYKDSTIEETKLSIGLHWFRRINRFGAPLSEEAANVIVSQFAPAGLANCGVVWASKEMLMYGYKLSNATVIDLLAGIGRSMPNDVRSGSEHLSLAQLWDHCHLNRIEGSSLPFPVISAFVLAHCRIGDARGALCKLQLLPRSASCTNSTLLGETEAPTTLGRHYRNLLNNSVFFLCNHSSSNAMDIIQVWKSLRDLVGSKHTSLSALLQLLTSKGKLLKNTLPIVTLLVESTPQELGTSDTLQSILRRTIKLRQIGESRGRKLVPFDTLTESREKYSAPTWNCSRQEPTPNDPMLKRYSRVGKPGGFGVSLISLLAYSPKLPTYRRPDQPRPTAPPPPLSRQILAVNVANISNKRPAIRHIVRNTRIWAISETCITSSKFRFTVLGFDVIQHPATGPGRRGIALGIPSCFGGHEHGSAVGTMILAKVPNFTPECLWIVGSVYVGHSGATTNYNRREVFASIRQALDRVVPFDNNHPVLIFGDWNTDPQCLQRIVHLWGHGLTVMQFSGSQITRLSTVHGRRHSSIDHFVCNAPARALLTSPQKLLSDAALDGRRHAKKLDSYLLQLRP</sequence>
<dbReference type="SUPFAM" id="SSF56219">
    <property type="entry name" value="DNase I-like"/>
    <property type="match status" value="1"/>
</dbReference>
<dbReference type="Proteomes" id="UP001648503">
    <property type="component" value="Unassembled WGS sequence"/>
</dbReference>